<keyword evidence="10" id="KW-0812">Transmembrane</keyword>
<organism evidence="11 12">
    <name type="scientific">Cafeteria roenbergensis</name>
    <name type="common">Marine flagellate</name>
    <dbReference type="NCBI Taxonomy" id="33653"/>
    <lineage>
        <taxon>Eukaryota</taxon>
        <taxon>Sar</taxon>
        <taxon>Stramenopiles</taxon>
        <taxon>Bigyra</taxon>
        <taxon>Opalozoa</taxon>
        <taxon>Bicosoecida</taxon>
        <taxon>Cafeteriaceae</taxon>
        <taxon>Cafeteria</taxon>
    </lineage>
</organism>
<gene>
    <name evidence="11" type="ORF">FNF28_05204</name>
</gene>
<comment type="caution">
    <text evidence="11">The sequence shown here is derived from an EMBL/GenBank/DDBJ whole genome shotgun (WGS) entry which is preliminary data.</text>
</comment>
<keyword evidence="4 7" id="KW-0663">Pyridoxal phosphate</keyword>
<proteinExistence type="inferred from homology"/>
<keyword evidence="8" id="KW-0175">Coiled coil</keyword>
<feature type="coiled-coil region" evidence="8">
    <location>
        <begin position="471"/>
        <end position="498"/>
    </location>
</feature>
<keyword evidence="3" id="KW-0028">Amino-acid biosynthesis</keyword>
<dbReference type="GO" id="GO:0047804">
    <property type="term" value="F:cysteine-S-conjugate beta-lyase activity"/>
    <property type="evidence" value="ECO:0007669"/>
    <property type="project" value="UniProtKB-EC"/>
</dbReference>
<comment type="cofactor">
    <cofactor evidence="1 7">
        <name>pyridoxal 5'-phosphate</name>
        <dbReference type="ChEBI" id="CHEBI:597326"/>
    </cofactor>
</comment>
<dbReference type="InterPro" id="IPR015421">
    <property type="entry name" value="PyrdxlP-dep_Trfase_major"/>
</dbReference>
<dbReference type="SUPFAM" id="SSF53383">
    <property type="entry name" value="PLP-dependent transferases"/>
    <property type="match status" value="1"/>
</dbReference>
<evidence type="ECO:0000256" key="3">
    <source>
        <dbReference type="ARBA" id="ARBA00022605"/>
    </source>
</evidence>
<evidence type="ECO:0000256" key="9">
    <source>
        <dbReference type="SAM" id="MobiDB-lite"/>
    </source>
</evidence>
<evidence type="ECO:0000256" key="1">
    <source>
        <dbReference type="ARBA" id="ARBA00001933"/>
    </source>
</evidence>
<feature type="transmembrane region" description="Helical" evidence="10">
    <location>
        <begin position="509"/>
        <end position="530"/>
    </location>
</feature>
<name>A0A5A8D6N1_CAFRO</name>
<feature type="region of interest" description="Disordered" evidence="9">
    <location>
        <begin position="1"/>
        <end position="49"/>
    </location>
</feature>
<dbReference type="InterPro" id="IPR054542">
    <property type="entry name" value="Cys_met_metab_PP"/>
</dbReference>
<feature type="compositionally biased region" description="Basic and acidic residues" evidence="9">
    <location>
        <begin position="21"/>
        <end position="39"/>
    </location>
</feature>
<evidence type="ECO:0000256" key="7">
    <source>
        <dbReference type="RuleBase" id="RU362118"/>
    </source>
</evidence>
<dbReference type="EMBL" id="VLTL01000101">
    <property type="protein sequence ID" value="KAA0161056.1"/>
    <property type="molecule type" value="Genomic_DNA"/>
</dbReference>
<keyword evidence="10" id="KW-1133">Transmembrane helix</keyword>
<dbReference type="InterPro" id="IPR015424">
    <property type="entry name" value="PyrdxlP-dep_Trfase"/>
</dbReference>
<evidence type="ECO:0000256" key="8">
    <source>
        <dbReference type="SAM" id="Coils"/>
    </source>
</evidence>
<keyword evidence="5" id="KW-0486">Methionine biosynthesis</keyword>
<dbReference type="GO" id="GO:0030170">
    <property type="term" value="F:pyridoxal phosphate binding"/>
    <property type="evidence" value="ECO:0007669"/>
    <property type="project" value="InterPro"/>
</dbReference>
<dbReference type="EC" id="4.4.1.13" evidence="2"/>
<evidence type="ECO:0000256" key="4">
    <source>
        <dbReference type="ARBA" id="ARBA00022898"/>
    </source>
</evidence>
<evidence type="ECO:0000313" key="11">
    <source>
        <dbReference type="EMBL" id="KAA0161056.1"/>
    </source>
</evidence>
<dbReference type="InterPro" id="IPR015422">
    <property type="entry name" value="PyrdxlP-dep_Trfase_small"/>
</dbReference>
<accession>A0A5A8D6N1</accession>
<dbReference type="AlphaFoldDB" id="A0A5A8D6N1"/>
<dbReference type="InterPro" id="IPR000277">
    <property type="entry name" value="Cys/Met-Metab_PyrdxlP-dep_enz"/>
</dbReference>
<dbReference type="FunFam" id="3.40.640.10:FF:000046">
    <property type="entry name" value="Cystathionine gamma-lyase"/>
    <property type="match status" value="1"/>
</dbReference>
<keyword evidence="10" id="KW-0472">Membrane</keyword>
<dbReference type="Pfam" id="PF01053">
    <property type="entry name" value="Cys_Met_Meta_PP"/>
    <property type="match status" value="2"/>
</dbReference>
<feature type="compositionally biased region" description="Low complexity" evidence="9">
    <location>
        <begin position="447"/>
        <end position="464"/>
    </location>
</feature>
<reference evidence="11 12" key="1">
    <citation type="submission" date="2019-07" db="EMBL/GenBank/DDBJ databases">
        <title>Genomes of Cafeteria roenbergensis.</title>
        <authorList>
            <person name="Fischer M.G."/>
            <person name="Hackl T."/>
            <person name="Roman M."/>
        </authorList>
    </citation>
    <scope>NUCLEOTIDE SEQUENCE [LARGE SCALE GENOMIC DNA]</scope>
    <source>
        <strain evidence="11 12">RCC970-E3</strain>
    </source>
</reference>
<comment type="similarity">
    <text evidence="7">Belongs to the trans-sulfuration enzymes family.</text>
</comment>
<evidence type="ECO:0000256" key="5">
    <source>
        <dbReference type="ARBA" id="ARBA00023167"/>
    </source>
</evidence>
<sequence>MAAASGAADPMRPTMTPALGAERHGSGLGDRRSRRDPADPAKQWFSATSGSPYNELPTFPVRPSYAKYQSSLHMNSQCVVFDGAPGDPHRPSSTPIYQTATFVQPSADSYGSYDYSRSGNPTRTALEKHVAMLEAAHAAFAFSSGMAALNSVTRLLSSGDEMLVGSDIYGGMHRLVSRVTSMHGITVRKVDVTDVDAVRAAITDRTRMLHFESPSNPLMQIADVRALAKVCEEAKVIMSIDASMVPPVLMQCIPLGADIVVHSATKFLAGHSDTMAGVVCCRTEELAKRVAFYHLRVDIDKTHPLPTDEELEDRYVHGMAAYDTHFKQASGGGTVMSFTTGSVHLSQRIVDALRMFKLTVSFGSCNSLVEMPCVLSHASVPTEPATVDLPRALLRARAGTIPEDLIRLSVGVEDVRDLLTDLMQAFELATHPHVHDVRLVSREGSHAAQSGPAGSPVASPSDGPLPTAAEVEGMRRQLALMSERVEVAEARRAEAKEEALVTRVSASRVASLAMGAVFVAGALAAGALIASSRRA</sequence>
<dbReference type="PROSITE" id="PS00868">
    <property type="entry name" value="CYS_MET_METAB_PP"/>
    <property type="match status" value="1"/>
</dbReference>
<evidence type="ECO:0000256" key="2">
    <source>
        <dbReference type="ARBA" id="ARBA00012224"/>
    </source>
</evidence>
<evidence type="ECO:0000256" key="6">
    <source>
        <dbReference type="ARBA" id="ARBA00023239"/>
    </source>
</evidence>
<evidence type="ECO:0000313" key="12">
    <source>
        <dbReference type="Proteomes" id="UP000324907"/>
    </source>
</evidence>
<dbReference type="PANTHER" id="PTHR11808:SF50">
    <property type="entry name" value="CYSTATHIONINE BETA-LYASE"/>
    <property type="match status" value="1"/>
</dbReference>
<dbReference type="GO" id="GO:0009086">
    <property type="term" value="P:methionine biosynthetic process"/>
    <property type="evidence" value="ECO:0007669"/>
    <property type="project" value="UniProtKB-KW"/>
</dbReference>
<dbReference type="GO" id="GO:0019346">
    <property type="term" value="P:transsulfuration"/>
    <property type="evidence" value="ECO:0007669"/>
    <property type="project" value="InterPro"/>
</dbReference>
<dbReference type="Gene3D" id="3.90.1150.10">
    <property type="entry name" value="Aspartate Aminotransferase, domain 1"/>
    <property type="match status" value="1"/>
</dbReference>
<dbReference type="Proteomes" id="UP000324907">
    <property type="component" value="Unassembled WGS sequence"/>
</dbReference>
<evidence type="ECO:0000256" key="10">
    <source>
        <dbReference type="SAM" id="Phobius"/>
    </source>
</evidence>
<dbReference type="Gene3D" id="3.40.640.10">
    <property type="entry name" value="Type I PLP-dependent aspartate aminotransferase-like (Major domain)"/>
    <property type="match status" value="1"/>
</dbReference>
<dbReference type="PANTHER" id="PTHR11808">
    <property type="entry name" value="TRANS-SULFURATION ENZYME FAMILY MEMBER"/>
    <property type="match status" value="1"/>
</dbReference>
<dbReference type="GO" id="GO:0005737">
    <property type="term" value="C:cytoplasm"/>
    <property type="evidence" value="ECO:0007669"/>
    <property type="project" value="TreeGrafter"/>
</dbReference>
<feature type="region of interest" description="Disordered" evidence="9">
    <location>
        <begin position="442"/>
        <end position="468"/>
    </location>
</feature>
<protein>
    <recommendedName>
        <fullName evidence="2">cysteine-S-conjugate beta-lyase</fullName>
        <ecNumber evidence="2">4.4.1.13</ecNumber>
    </recommendedName>
</protein>
<keyword evidence="6" id="KW-0456">Lyase</keyword>